<dbReference type="RefSeq" id="WP_264488292.1">
    <property type="nucleotide sequence ID" value="NZ_JAPDDT010000007.1"/>
</dbReference>
<gene>
    <name evidence="1" type="ORF">OKA05_16580</name>
</gene>
<accession>A0ABT3GKZ8</accession>
<protein>
    <submittedName>
        <fullName evidence="1">Uncharacterized protein</fullName>
    </submittedName>
</protein>
<proteinExistence type="predicted"/>
<evidence type="ECO:0000313" key="1">
    <source>
        <dbReference type="EMBL" id="MCW1924184.1"/>
    </source>
</evidence>
<keyword evidence="2" id="KW-1185">Reference proteome</keyword>
<dbReference type="EMBL" id="JAPDDT010000007">
    <property type="protein sequence ID" value="MCW1924184.1"/>
    <property type="molecule type" value="Genomic_DNA"/>
</dbReference>
<reference evidence="1 2" key="1">
    <citation type="submission" date="2022-10" db="EMBL/GenBank/DDBJ databases">
        <title>Luteolibacter arcticus strain CCTCC AB 2014275, whole genome shotgun sequencing project.</title>
        <authorList>
            <person name="Zhao G."/>
            <person name="Shen L."/>
        </authorList>
    </citation>
    <scope>NUCLEOTIDE SEQUENCE [LARGE SCALE GENOMIC DNA]</scope>
    <source>
        <strain evidence="1 2">CCTCC AB 2014275</strain>
    </source>
</reference>
<sequence length="121" mass="13786">MNATEALDNFLRHVLDPRKAERYCDLIQRPKGQKRFLADLYHTVGDCFREDLPNNTLSAVQRSQPGFSFSEVRGFGILEHSIEAAYDALMPDTGWLLIDTRGGVGIYQPEDMIDDQRQIVV</sequence>
<name>A0ABT3GKZ8_9BACT</name>
<organism evidence="1 2">
    <name type="scientific">Luteolibacter arcticus</name>
    <dbReference type="NCBI Taxonomy" id="1581411"/>
    <lineage>
        <taxon>Bacteria</taxon>
        <taxon>Pseudomonadati</taxon>
        <taxon>Verrucomicrobiota</taxon>
        <taxon>Verrucomicrobiia</taxon>
        <taxon>Verrucomicrobiales</taxon>
        <taxon>Verrucomicrobiaceae</taxon>
        <taxon>Luteolibacter</taxon>
    </lineage>
</organism>
<evidence type="ECO:0000313" key="2">
    <source>
        <dbReference type="Proteomes" id="UP001320876"/>
    </source>
</evidence>
<dbReference type="Proteomes" id="UP001320876">
    <property type="component" value="Unassembled WGS sequence"/>
</dbReference>
<comment type="caution">
    <text evidence="1">The sequence shown here is derived from an EMBL/GenBank/DDBJ whole genome shotgun (WGS) entry which is preliminary data.</text>
</comment>